<dbReference type="PANTHER" id="PTHR22298">
    <property type="entry name" value="ENDO-1,4-BETA-GLUCANASE"/>
    <property type="match status" value="1"/>
</dbReference>
<keyword evidence="6" id="KW-0808">Transferase</keyword>
<evidence type="ECO:0000256" key="3">
    <source>
        <dbReference type="ARBA" id="ARBA00023295"/>
    </source>
</evidence>
<evidence type="ECO:0000256" key="1">
    <source>
        <dbReference type="ARBA" id="ARBA00022801"/>
    </source>
</evidence>
<dbReference type="InterPro" id="IPR012341">
    <property type="entry name" value="6hp_glycosidase-like_sf"/>
</dbReference>
<proteinExistence type="predicted"/>
<dbReference type="KEGG" id="agi:FSB73_11825"/>
<organism evidence="6 7">
    <name type="scientific">Arachidicoccus ginsenosidivorans</name>
    <dbReference type="NCBI Taxonomy" id="496057"/>
    <lineage>
        <taxon>Bacteria</taxon>
        <taxon>Pseudomonadati</taxon>
        <taxon>Bacteroidota</taxon>
        <taxon>Chitinophagia</taxon>
        <taxon>Chitinophagales</taxon>
        <taxon>Chitinophagaceae</taxon>
        <taxon>Arachidicoccus</taxon>
    </lineage>
</organism>
<dbReference type="OrthoDB" id="9808897at2"/>
<accession>A0A5B8VLR3</accession>
<keyword evidence="2" id="KW-0119">Carbohydrate metabolism</keyword>
<gene>
    <name evidence="6" type="ORF">FSB73_11825</name>
</gene>
<keyword evidence="1" id="KW-0378">Hydrolase</keyword>
<dbReference type="GO" id="GO:0000272">
    <property type="term" value="P:polysaccharide catabolic process"/>
    <property type="evidence" value="ECO:0007669"/>
    <property type="project" value="UniProtKB-KW"/>
</dbReference>
<sequence>MARLFIFLQRMTCACFAGHRWQYEALKRANGLNRKIVIMSVLGITCFLQVDGSPRVITLQGPPAKTIAVSEPPVFRLDQFGYISQGAKNVIFEWPASIWKEDIDGQRDSFFVYRVYPVLSGSTGAGKSMAKVLTGAMPQPVMITQWFKDRRYYVLDVSSLQSPGKYQVVVKIGPKSFSSAVFRVLDKAAFVHKGIGALLNYFSRQRANTAIEWAADAHLKLKGSTRRVDLRGGWCDASGDVSKYFSHLAYTNFMSPQQIPLVTWSLVQATEKLAPSLKQWYLLDSVQSESLWGADYLLRSLSDSDFFYMTVFSYFKKDPAFREIVGLEANSVTTTDYRCAFREGAGVAIAALARISCWKLNGHFTATNYLNGAKRAYQHLLSFNNRYDDDGVPNIIDDYCALMAATELWKATGDKFYRHEARHWAGRLCARYMPDGYLRADGPYQGVNTMTQTQTRVRILNATPRPFWHASDAGMPVVSLIRYLDMEKESNYRNKAINIIRDVLSHQLAISNAVVNPFDYPRQQFLYKGKLETGFFIPHENESGWWWQGENARLASLATAALSGGVLLEPQGGQAEAQIIQIAGLRGRLKSAALHHLSWITGCNPYGICFLYGFGYKNVPYMHSNYGHGSETGGISNGITGLNSDGTGIAFRTEDQGNEWRWTEQWLPHAAWYLQALTALGSH</sequence>
<dbReference type="InterPro" id="IPR013783">
    <property type="entry name" value="Ig-like_fold"/>
</dbReference>
<protein>
    <submittedName>
        <fullName evidence="6">Glycosyl transferase</fullName>
    </submittedName>
</protein>
<keyword evidence="3" id="KW-0326">Glycosidase</keyword>
<dbReference type="Gene3D" id="1.50.10.10">
    <property type="match status" value="1"/>
</dbReference>
<evidence type="ECO:0000256" key="4">
    <source>
        <dbReference type="ARBA" id="ARBA00023326"/>
    </source>
</evidence>
<dbReference type="GO" id="GO:0004553">
    <property type="term" value="F:hydrolase activity, hydrolyzing O-glycosyl compounds"/>
    <property type="evidence" value="ECO:0007669"/>
    <property type="project" value="InterPro"/>
</dbReference>
<dbReference type="InterPro" id="IPR001701">
    <property type="entry name" value="Glyco_hydro_9"/>
</dbReference>
<keyword evidence="4" id="KW-0624">Polysaccharide degradation</keyword>
<dbReference type="AlphaFoldDB" id="A0A5B8VLR3"/>
<evidence type="ECO:0000313" key="6">
    <source>
        <dbReference type="EMBL" id="QEC72259.1"/>
    </source>
</evidence>
<dbReference type="EMBL" id="CP042434">
    <property type="protein sequence ID" value="QEC72259.1"/>
    <property type="molecule type" value="Genomic_DNA"/>
</dbReference>
<dbReference type="RefSeq" id="WP_146782276.1">
    <property type="nucleotide sequence ID" value="NZ_CP042434.1"/>
</dbReference>
<evidence type="ECO:0000259" key="5">
    <source>
        <dbReference type="Pfam" id="PF00759"/>
    </source>
</evidence>
<evidence type="ECO:0000313" key="7">
    <source>
        <dbReference type="Proteomes" id="UP000321291"/>
    </source>
</evidence>
<reference evidence="6 7" key="1">
    <citation type="journal article" date="2017" name="Int. J. Syst. Evol. Microbiol.">
        <title>Arachidicoccus ginsenosidivorans sp. nov., with ginsenoside-converting activity isolated from ginseng cultivating soil.</title>
        <authorList>
            <person name="Siddiqi M.Z."/>
            <person name="Aslam Z."/>
            <person name="Im W.T."/>
        </authorList>
    </citation>
    <scope>NUCLEOTIDE SEQUENCE [LARGE SCALE GENOMIC DNA]</scope>
    <source>
        <strain evidence="6 7">Gsoil 809</strain>
    </source>
</reference>
<name>A0A5B8VLR3_9BACT</name>
<feature type="domain" description="Glycoside hydrolase family 9" evidence="5">
    <location>
        <begin position="198"/>
        <end position="661"/>
    </location>
</feature>
<keyword evidence="7" id="KW-1185">Reference proteome</keyword>
<dbReference type="GO" id="GO:0016740">
    <property type="term" value="F:transferase activity"/>
    <property type="evidence" value="ECO:0007669"/>
    <property type="project" value="UniProtKB-KW"/>
</dbReference>
<dbReference type="InterPro" id="IPR008928">
    <property type="entry name" value="6-hairpin_glycosidase_sf"/>
</dbReference>
<dbReference type="Pfam" id="PF00759">
    <property type="entry name" value="Glyco_hydro_9"/>
    <property type="match status" value="1"/>
</dbReference>
<dbReference type="Proteomes" id="UP000321291">
    <property type="component" value="Chromosome"/>
</dbReference>
<dbReference type="Gene3D" id="2.60.40.10">
    <property type="entry name" value="Immunoglobulins"/>
    <property type="match status" value="1"/>
</dbReference>
<evidence type="ECO:0000256" key="2">
    <source>
        <dbReference type="ARBA" id="ARBA00023277"/>
    </source>
</evidence>
<dbReference type="SUPFAM" id="SSF48208">
    <property type="entry name" value="Six-hairpin glycosidases"/>
    <property type="match status" value="1"/>
</dbReference>